<reference evidence="7" key="1">
    <citation type="submission" date="2021-01" db="EMBL/GenBank/DDBJ databases">
        <authorList>
            <consortium name="Aspergillus puulaauensis MK2 genome sequencing consortium"/>
            <person name="Kazuki M."/>
            <person name="Futagami T."/>
        </authorList>
    </citation>
    <scope>NUCLEOTIDE SEQUENCE</scope>
    <source>
        <strain evidence="7">MK2</strain>
    </source>
</reference>
<evidence type="ECO:0000313" key="7">
    <source>
        <dbReference type="EMBL" id="BCS28591.1"/>
    </source>
</evidence>
<keyword evidence="4" id="KW-0378">Hydrolase</keyword>
<dbReference type="SMART" id="SM00849">
    <property type="entry name" value="Lactamase_B"/>
    <property type="match status" value="1"/>
</dbReference>
<keyword evidence="3" id="KW-0479">Metal-binding</keyword>
<dbReference type="PANTHER" id="PTHR42978:SF2">
    <property type="entry name" value="102 KBASES UNSTABLE REGION: FROM 1 TO 119443"/>
    <property type="match status" value="1"/>
</dbReference>
<dbReference type="InterPro" id="IPR001279">
    <property type="entry name" value="Metallo-B-lactamas"/>
</dbReference>
<dbReference type="EMBL" id="AP024449">
    <property type="protein sequence ID" value="BCS28591.1"/>
    <property type="molecule type" value="Genomic_DNA"/>
</dbReference>
<dbReference type="Proteomes" id="UP000654913">
    <property type="component" value="Chromosome 7"/>
</dbReference>
<evidence type="ECO:0000256" key="3">
    <source>
        <dbReference type="ARBA" id="ARBA00022723"/>
    </source>
</evidence>
<dbReference type="OrthoDB" id="10250730at2759"/>
<protein>
    <recommendedName>
        <fullName evidence="6">Metallo-beta-lactamase domain-containing protein</fullName>
    </recommendedName>
</protein>
<keyword evidence="5" id="KW-0862">Zinc</keyword>
<dbReference type="InterPro" id="IPR036866">
    <property type="entry name" value="RibonucZ/Hydroxyglut_hydro"/>
</dbReference>
<dbReference type="KEGG" id="apuu:APUU_70161S"/>
<dbReference type="InterPro" id="IPR051013">
    <property type="entry name" value="MBL_superfamily_lactonases"/>
</dbReference>
<keyword evidence="8" id="KW-1185">Reference proteome</keyword>
<dbReference type="RefSeq" id="XP_041560777.1">
    <property type="nucleotide sequence ID" value="XM_041695004.1"/>
</dbReference>
<dbReference type="GO" id="GO:0046872">
    <property type="term" value="F:metal ion binding"/>
    <property type="evidence" value="ECO:0007669"/>
    <property type="project" value="UniProtKB-KW"/>
</dbReference>
<evidence type="ECO:0000313" key="8">
    <source>
        <dbReference type="Proteomes" id="UP000654913"/>
    </source>
</evidence>
<dbReference type="GO" id="GO:0016787">
    <property type="term" value="F:hydrolase activity"/>
    <property type="evidence" value="ECO:0007669"/>
    <property type="project" value="UniProtKB-KW"/>
</dbReference>
<dbReference type="CDD" id="cd07729">
    <property type="entry name" value="AHL_lactonase_MBL-fold"/>
    <property type="match status" value="1"/>
</dbReference>
<accession>A0A7R7XVN3</accession>
<evidence type="ECO:0000256" key="2">
    <source>
        <dbReference type="ARBA" id="ARBA00007749"/>
    </source>
</evidence>
<evidence type="ECO:0000259" key="6">
    <source>
        <dbReference type="SMART" id="SM00849"/>
    </source>
</evidence>
<sequence>MNMAASFNPADLLTSAAVPAFKCPAGTKMHILDLGTLEADESWILRGANSSSSSNKNPVNKRRELVVLSALIDLPGTGLILYETGCAEDIDVKWGAPFTDVFPRIKYADNNRLPNAIKATGNDINDIKAVIMGHLHLDHAGGLEHFLDTDVPIIVHEEEFKHACWAVATGADLGVYLGHYMLLEKLNWQTFTDSTLEIYQGITLHHSPGHTPGLCLMQVNLEKDGTFIWTTDQFHVADNYEKGHPHGGLARDHTAWYRSLNMVRRLQRLYNARLIFGHDKVVAEQLMAEKPYFH</sequence>
<dbReference type="PANTHER" id="PTHR42978">
    <property type="entry name" value="QUORUM-QUENCHING LACTONASE YTNP-RELATED-RELATED"/>
    <property type="match status" value="1"/>
</dbReference>
<gene>
    <name evidence="7" type="ORF">APUU_70161S</name>
</gene>
<evidence type="ECO:0000256" key="5">
    <source>
        <dbReference type="ARBA" id="ARBA00022833"/>
    </source>
</evidence>
<comment type="similarity">
    <text evidence="2">Belongs to the metallo-beta-lactamase superfamily.</text>
</comment>
<name>A0A7R7XVN3_9EURO</name>
<proteinExistence type="inferred from homology"/>
<reference evidence="7" key="2">
    <citation type="submission" date="2021-02" db="EMBL/GenBank/DDBJ databases">
        <title>Aspergillus puulaauensis MK2 genome sequence.</title>
        <authorList>
            <person name="Futagami T."/>
            <person name="Mori K."/>
            <person name="Kadooka C."/>
            <person name="Tanaka T."/>
        </authorList>
    </citation>
    <scope>NUCLEOTIDE SEQUENCE</scope>
    <source>
        <strain evidence="7">MK2</strain>
    </source>
</reference>
<dbReference type="AlphaFoldDB" id="A0A7R7XVN3"/>
<evidence type="ECO:0000256" key="1">
    <source>
        <dbReference type="ARBA" id="ARBA00001947"/>
    </source>
</evidence>
<organism evidence="7 8">
    <name type="scientific">Aspergillus puulaauensis</name>
    <dbReference type="NCBI Taxonomy" id="1220207"/>
    <lineage>
        <taxon>Eukaryota</taxon>
        <taxon>Fungi</taxon>
        <taxon>Dikarya</taxon>
        <taxon>Ascomycota</taxon>
        <taxon>Pezizomycotina</taxon>
        <taxon>Eurotiomycetes</taxon>
        <taxon>Eurotiomycetidae</taxon>
        <taxon>Eurotiales</taxon>
        <taxon>Aspergillaceae</taxon>
        <taxon>Aspergillus</taxon>
    </lineage>
</organism>
<dbReference type="GeneID" id="64978588"/>
<dbReference type="Pfam" id="PF00753">
    <property type="entry name" value="Lactamase_B"/>
    <property type="match status" value="1"/>
</dbReference>
<comment type="cofactor">
    <cofactor evidence="1">
        <name>Zn(2+)</name>
        <dbReference type="ChEBI" id="CHEBI:29105"/>
    </cofactor>
</comment>
<dbReference type="SUPFAM" id="SSF56281">
    <property type="entry name" value="Metallo-hydrolase/oxidoreductase"/>
    <property type="match status" value="1"/>
</dbReference>
<dbReference type="Gene3D" id="3.60.15.10">
    <property type="entry name" value="Ribonuclease Z/Hydroxyacylglutathione hydrolase-like"/>
    <property type="match status" value="1"/>
</dbReference>
<feature type="domain" description="Metallo-beta-lactamase" evidence="6">
    <location>
        <begin position="66"/>
        <end position="278"/>
    </location>
</feature>
<evidence type="ECO:0000256" key="4">
    <source>
        <dbReference type="ARBA" id="ARBA00022801"/>
    </source>
</evidence>